<keyword evidence="5 12" id="KW-0418">Kinase</keyword>
<feature type="binding site" evidence="10">
    <location>
        <position position="291"/>
    </location>
    <ligand>
        <name>substrate</name>
    </ligand>
</feature>
<keyword evidence="2" id="KW-0597">Phosphoprotein</keyword>
<sequence>MSSFLPPHRRKYIGDQNTYVNIPNVIAMVGLPARGKTYIAKKLTRYLNWIGITTRVFNVGEYRRKATAAFKNHDFFRPDNLEAQRIRNKCASDALDDMCRWLDSGEGEVAVYDATNTTRERRRVIYEQVVEKHGYKLFFVESICEDPKIIEANVREVKIHSPDYKEIDKDEALSDFLKRIEHYKSSYQQIDETTESKYSYMQIFKAGEKVLVHRSEGHIQSRVVYYLMNIHIIPRSIYLTRHGESIYNLEGRIGGDSELSPRGWEYSRALAKYIQEQQIPQLRVWTSNYKRTLQTAQGIDAPLEQWKALNEIDAGICEEMTYDEIKDKYPDEFAARNQDKFHYRYPKGESYEDLVARLEPVIMELERQQNVLVIGHQAVLRCLLAYFLDKNSAQIPYIKVPLHSIIKLSGITRSEEIIVPIEAVDDHELI</sequence>
<reference evidence="12" key="1">
    <citation type="submission" date="2018-10" db="EMBL/GenBank/DDBJ databases">
        <title>Transcriptome assembly of Aceria tosichella (Wheat curl mite) Type 2.</title>
        <authorList>
            <person name="Scully E.D."/>
            <person name="Geib S.M."/>
            <person name="Palmer N.A."/>
            <person name="Gupta A.K."/>
            <person name="Sarath G."/>
            <person name="Tatineni S."/>
        </authorList>
    </citation>
    <scope>NUCLEOTIDE SEQUENCE</scope>
    <source>
        <strain evidence="12">LincolnNE</strain>
    </source>
</reference>
<keyword evidence="4" id="KW-0547">Nucleotide-binding</keyword>
<dbReference type="GO" id="GO:0004331">
    <property type="term" value="F:fructose-2,6-bisphosphate 2-phosphatase activity"/>
    <property type="evidence" value="ECO:0007669"/>
    <property type="project" value="TreeGrafter"/>
</dbReference>
<dbReference type="SUPFAM" id="SSF52540">
    <property type="entry name" value="P-loop containing nucleoside triphosphate hydrolases"/>
    <property type="match status" value="1"/>
</dbReference>
<evidence type="ECO:0000256" key="6">
    <source>
        <dbReference type="ARBA" id="ARBA00022801"/>
    </source>
</evidence>
<feature type="domain" description="6-phosphofructo-2-kinase" evidence="11">
    <location>
        <begin position="20"/>
        <end position="233"/>
    </location>
</feature>
<evidence type="ECO:0000256" key="4">
    <source>
        <dbReference type="ARBA" id="ARBA00022741"/>
    </source>
</evidence>
<comment type="similarity">
    <text evidence="1">In the C-terminal section; belongs to the phosphoglycerate mutase family.</text>
</comment>
<dbReference type="PIRSF" id="PIRSF000709">
    <property type="entry name" value="6PFK_2-Ptase"/>
    <property type="match status" value="1"/>
</dbReference>
<evidence type="ECO:0000256" key="5">
    <source>
        <dbReference type="ARBA" id="ARBA00022777"/>
    </source>
</evidence>
<dbReference type="PRINTS" id="PR00991">
    <property type="entry name" value="6PFRUCTKNASE"/>
</dbReference>
<dbReference type="CDD" id="cd07067">
    <property type="entry name" value="HP_PGM_like"/>
    <property type="match status" value="1"/>
</dbReference>
<keyword evidence="7" id="KW-0067">ATP-binding</keyword>
<dbReference type="GO" id="GO:0005524">
    <property type="term" value="F:ATP binding"/>
    <property type="evidence" value="ECO:0007669"/>
    <property type="project" value="UniProtKB-KW"/>
</dbReference>
<dbReference type="InterPro" id="IPR013079">
    <property type="entry name" value="6Phosfructo_kin"/>
</dbReference>
<dbReference type="PROSITE" id="PS00175">
    <property type="entry name" value="PG_MUTASE"/>
    <property type="match status" value="1"/>
</dbReference>
<dbReference type="Gene3D" id="3.40.50.300">
    <property type="entry name" value="P-loop containing nucleotide triphosphate hydrolases"/>
    <property type="match status" value="1"/>
</dbReference>
<dbReference type="InterPro" id="IPR003094">
    <property type="entry name" value="6Pfruct_kin"/>
</dbReference>
<evidence type="ECO:0000256" key="8">
    <source>
        <dbReference type="ARBA" id="ARBA00023268"/>
    </source>
</evidence>
<evidence type="ECO:0000259" key="11">
    <source>
        <dbReference type="Pfam" id="PF01591"/>
    </source>
</evidence>
<dbReference type="GO" id="GO:0003873">
    <property type="term" value="F:6-phosphofructo-2-kinase activity"/>
    <property type="evidence" value="ECO:0007669"/>
    <property type="project" value="InterPro"/>
</dbReference>
<feature type="active site" description="Tele-phosphohistidine intermediate" evidence="9">
    <location>
        <position position="242"/>
    </location>
</feature>
<dbReference type="FunFam" id="3.40.50.1240:FF:000001">
    <property type="entry name" value="6-phosphofructo-2-kinase/fructose-2, 6-bisphosphatase 3 isoform 2"/>
    <property type="match status" value="1"/>
</dbReference>
<dbReference type="AlphaFoldDB" id="A0A6G1SAT7"/>
<keyword evidence="3" id="KW-0808">Transferase</keyword>
<evidence type="ECO:0000256" key="7">
    <source>
        <dbReference type="ARBA" id="ARBA00022840"/>
    </source>
</evidence>
<feature type="active site" description="Proton donor/acceptor" evidence="9">
    <location>
        <position position="311"/>
    </location>
</feature>
<accession>A0A6G1SAT7</accession>
<dbReference type="Pfam" id="PF01591">
    <property type="entry name" value="6PF2K"/>
    <property type="match status" value="1"/>
</dbReference>
<dbReference type="InterPro" id="IPR001345">
    <property type="entry name" value="PG/BPGM_mutase_AS"/>
</dbReference>
<dbReference type="PANTHER" id="PTHR10606:SF44">
    <property type="entry name" value="6-PHOSPHOFRUCTO 2-KINASE_FRUCTOSE 2,6-BISPHOSPHATASE LONG FORM"/>
    <property type="match status" value="1"/>
</dbReference>
<protein>
    <submittedName>
        <fullName evidence="12">6-phosphofructo-2-kinase/fructose-2, 6-bisphosphatase 1</fullName>
    </submittedName>
</protein>
<evidence type="ECO:0000313" key="12">
    <source>
        <dbReference type="EMBL" id="MDE47062.1"/>
    </source>
</evidence>
<dbReference type="Gene3D" id="3.40.50.1240">
    <property type="entry name" value="Phosphoglycerate mutase-like"/>
    <property type="match status" value="1"/>
</dbReference>
<keyword evidence="6" id="KW-0378">Hydrolase</keyword>
<evidence type="ECO:0000256" key="1">
    <source>
        <dbReference type="ARBA" id="ARBA00008408"/>
    </source>
</evidence>
<evidence type="ECO:0000256" key="2">
    <source>
        <dbReference type="ARBA" id="ARBA00022553"/>
    </source>
</evidence>
<dbReference type="GO" id="GO:0005829">
    <property type="term" value="C:cytosol"/>
    <property type="evidence" value="ECO:0007669"/>
    <property type="project" value="TreeGrafter"/>
</dbReference>
<dbReference type="SMART" id="SM00855">
    <property type="entry name" value="PGAM"/>
    <property type="match status" value="1"/>
</dbReference>
<evidence type="ECO:0000256" key="10">
    <source>
        <dbReference type="PIRSR" id="PIRSR613078-2"/>
    </source>
</evidence>
<dbReference type="InterPro" id="IPR013078">
    <property type="entry name" value="His_Pase_superF_clade-1"/>
</dbReference>
<dbReference type="SUPFAM" id="SSF53254">
    <property type="entry name" value="Phosphoglycerate mutase-like"/>
    <property type="match status" value="1"/>
</dbReference>
<dbReference type="InterPro" id="IPR029033">
    <property type="entry name" value="His_PPase_superfam"/>
</dbReference>
<dbReference type="GO" id="GO:0006000">
    <property type="term" value="P:fructose metabolic process"/>
    <property type="evidence" value="ECO:0007669"/>
    <property type="project" value="InterPro"/>
</dbReference>
<dbReference type="FunFam" id="3.40.50.300:FF:000047">
    <property type="entry name" value="6-phosphofructo-2-kinase/fructose-2, 6-bisphosphatase 3 isoform 2"/>
    <property type="match status" value="1"/>
</dbReference>
<proteinExistence type="inferred from homology"/>
<gene>
    <name evidence="12" type="primary">Pfkfb1</name>
    <name evidence="12" type="ORF">g.16849</name>
</gene>
<dbReference type="InterPro" id="IPR027417">
    <property type="entry name" value="P-loop_NTPase"/>
</dbReference>
<dbReference type="EMBL" id="GGYP01002291">
    <property type="protein sequence ID" value="MDE47062.1"/>
    <property type="molecule type" value="Transcribed_RNA"/>
</dbReference>
<feature type="binding site" evidence="10">
    <location>
        <begin position="241"/>
        <end position="248"/>
    </location>
    <ligand>
        <name>substrate</name>
    </ligand>
</feature>
<organism evidence="12">
    <name type="scientific">Aceria tosichella</name>
    <name type="common">wheat curl mite</name>
    <dbReference type="NCBI Taxonomy" id="561515"/>
    <lineage>
        <taxon>Eukaryota</taxon>
        <taxon>Metazoa</taxon>
        <taxon>Ecdysozoa</taxon>
        <taxon>Arthropoda</taxon>
        <taxon>Chelicerata</taxon>
        <taxon>Arachnida</taxon>
        <taxon>Acari</taxon>
        <taxon>Acariformes</taxon>
        <taxon>Trombidiformes</taxon>
        <taxon>Prostigmata</taxon>
        <taxon>Eupodina</taxon>
        <taxon>Eriophyoidea</taxon>
        <taxon>Eriophyidae</taxon>
        <taxon>Eriophyinae</taxon>
        <taxon>Aceriini</taxon>
        <taxon>Aceria</taxon>
    </lineage>
</organism>
<dbReference type="PANTHER" id="PTHR10606">
    <property type="entry name" value="6-PHOSPHOFRUCTO-2-KINASE/FRUCTOSE-2,6-BISPHOSPHATASE"/>
    <property type="match status" value="1"/>
</dbReference>
<name>A0A6G1SAT7_9ACAR</name>
<keyword evidence="8" id="KW-0511">Multifunctional enzyme</keyword>
<evidence type="ECO:0000256" key="3">
    <source>
        <dbReference type="ARBA" id="ARBA00022679"/>
    </source>
</evidence>
<dbReference type="Pfam" id="PF00300">
    <property type="entry name" value="His_Phos_1"/>
    <property type="match status" value="1"/>
</dbReference>
<dbReference type="GO" id="GO:0006003">
    <property type="term" value="P:fructose 2,6-bisphosphate metabolic process"/>
    <property type="evidence" value="ECO:0007669"/>
    <property type="project" value="InterPro"/>
</dbReference>
<evidence type="ECO:0000256" key="9">
    <source>
        <dbReference type="PIRSR" id="PIRSR613078-1"/>
    </source>
</evidence>